<reference evidence="2 3" key="1">
    <citation type="submission" date="2018-10" db="EMBL/GenBank/DDBJ databases">
        <authorList>
            <consortium name="IHU Genomes"/>
        </authorList>
    </citation>
    <scope>NUCLEOTIDE SEQUENCE [LARGE SCALE GENOMIC DNA]</scope>
    <source>
        <strain evidence="2 3">A1</strain>
    </source>
</reference>
<evidence type="ECO:0000313" key="2">
    <source>
        <dbReference type="EMBL" id="VBB18568.1"/>
    </source>
</evidence>
<accession>A0A5K0U985</accession>
<evidence type="ECO:0000313" key="3">
    <source>
        <dbReference type="Proteomes" id="UP000594342"/>
    </source>
</evidence>
<dbReference type="EMBL" id="UPSH01000001">
    <property type="protein sequence ID" value="VBB18568.1"/>
    <property type="molecule type" value="Genomic_DNA"/>
</dbReference>
<organism evidence="2 3">
    <name type="scientific">Yasminevirus sp. GU-2018</name>
    <dbReference type="NCBI Taxonomy" id="2420051"/>
    <lineage>
        <taxon>Viruses</taxon>
        <taxon>Varidnaviria</taxon>
        <taxon>Bamfordvirae</taxon>
        <taxon>Nucleocytoviricota</taxon>
        <taxon>Megaviricetes</taxon>
        <taxon>Imitervirales</taxon>
        <taxon>Mimiviridae</taxon>
        <taxon>Klosneuvirinae</taxon>
        <taxon>Yasminevirus</taxon>
        <taxon>Yasminevirus saudimassiliense</taxon>
    </lineage>
</organism>
<gene>
    <name evidence="2" type="ORF">YASMINEVIRUS_1031</name>
</gene>
<sequence>MNFLGTEEGVVIACFTSSMLSLNKSDVVEYPAGSVFSSIVGGVIVGKLFNLCTPEKLRPYVAVGIIGLSLASLAYRVFNGKSSRDNTSTRTSVTTSNRTTSESSGSSGVLTSFIPPFITFNYFNRSVLSNPLTSNMTRVSYTAHQHLENVGPSYELSDKLSVDNILKTLGDHSSEINAEVNSSLDTIRKTLIEHNNINLFKGVYIHDKFAGFVKIVTTNEEVSGDVVVSINIS</sequence>
<proteinExistence type="predicted"/>
<evidence type="ECO:0000256" key="1">
    <source>
        <dbReference type="SAM" id="MobiDB-lite"/>
    </source>
</evidence>
<protein>
    <submittedName>
        <fullName evidence="2">Uncharacterized protein</fullName>
    </submittedName>
</protein>
<keyword evidence="3" id="KW-1185">Reference proteome</keyword>
<feature type="compositionally biased region" description="Low complexity" evidence="1">
    <location>
        <begin position="85"/>
        <end position="107"/>
    </location>
</feature>
<name>A0A5K0U985_9VIRU</name>
<dbReference type="Proteomes" id="UP000594342">
    <property type="component" value="Unassembled WGS sequence"/>
</dbReference>
<feature type="region of interest" description="Disordered" evidence="1">
    <location>
        <begin position="82"/>
        <end position="107"/>
    </location>
</feature>
<comment type="caution">
    <text evidence="2">The sequence shown here is derived from an EMBL/GenBank/DDBJ whole genome shotgun (WGS) entry which is preliminary data.</text>
</comment>